<dbReference type="Pfam" id="PF07002">
    <property type="entry name" value="Copine"/>
    <property type="match status" value="1"/>
</dbReference>
<evidence type="ECO:0000256" key="14">
    <source>
        <dbReference type="ARBA" id="ARBA00023136"/>
    </source>
</evidence>
<dbReference type="AlphaFoldDB" id="A0A834DNN8"/>
<evidence type="ECO:0000256" key="2">
    <source>
        <dbReference type="ARBA" id="ARBA00004236"/>
    </source>
</evidence>
<evidence type="ECO:0000313" key="22">
    <source>
        <dbReference type="EMBL" id="KAF6087681.1"/>
    </source>
</evidence>
<keyword evidence="10" id="KW-0221">Differentiation</keyword>
<evidence type="ECO:0000313" key="23">
    <source>
        <dbReference type="Proteomes" id="UP000664940"/>
    </source>
</evidence>
<dbReference type="InterPro" id="IPR037768">
    <property type="entry name" value="C2B_Copine"/>
</dbReference>
<evidence type="ECO:0000256" key="10">
    <source>
        <dbReference type="ARBA" id="ARBA00022782"/>
    </source>
</evidence>
<dbReference type="GO" id="GO:0046872">
    <property type="term" value="F:metal ion binding"/>
    <property type="evidence" value="ECO:0007669"/>
    <property type="project" value="UniProtKB-KW"/>
</dbReference>
<reference evidence="22 23" key="1">
    <citation type="journal article" date="2020" name="Nature">
        <title>Six reference-quality genomes reveal evolution of bat adaptations.</title>
        <authorList>
            <person name="Jebb D."/>
            <person name="Huang Z."/>
            <person name="Pippel M."/>
            <person name="Hughes G.M."/>
            <person name="Lavrichenko K."/>
            <person name="Devanna P."/>
            <person name="Winkler S."/>
            <person name="Jermiin L.S."/>
            <person name="Skirmuntt E.C."/>
            <person name="Katzourakis A."/>
            <person name="Burkitt-Gray L."/>
            <person name="Ray D.A."/>
            <person name="Sullivan K.A.M."/>
            <person name="Roscito J.G."/>
            <person name="Kirilenko B.M."/>
            <person name="Davalos L.M."/>
            <person name="Corthals A.P."/>
            <person name="Power M.L."/>
            <person name="Jones G."/>
            <person name="Ransome R.D."/>
            <person name="Dechmann D.K.N."/>
            <person name="Locatelli A.G."/>
            <person name="Puechmaille S.J."/>
            <person name="Fedrigo O."/>
            <person name="Jarvis E.D."/>
            <person name="Hiller M."/>
            <person name="Vernes S.C."/>
            <person name="Myers E.W."/>
            <person name="Teeling E.C."/>
        </authorList>
    </citation>
    <scope>NUCLEOTIDE SEQUENCE [LARGE SCALE GENOMIC DNA]</scope>
    <source>
        <strain evidence="22">Bat1K_MPI-CBG_1</strain>
    </source>
</reference>
<protein>
    <recommendedName>
        <fullName evidence="19">Copine-1</fullName>
    </recommendedName>
    <alternativeName>
        <fullName evidence="20">Copine I</fullName>
    </alternativeName>
</protein>
<dbReference type="EMBL" id="JABVXQ010000010">
    <property type="protein sequence ID" value="KAF6087681.1"/>
    <property type="molecule type" value="Genomic_DNA"/>
</dbReference>
<comment type="caution">
    <text evidence="22">The sequence shown here is derived from an EMBL/GenBank/DDBJ whole genome shotgun (WGS) entry which is preliminary data.</text>
</comment>
<evidence type="ECO:0000256" key="6">
    <source>
        <dbReference type="ARBA" id="ARBA00022490"/>
    </source>
</evidence>
<keyword evidence="14" id="KW-0472">Membrane</keyword>
<proteinExistence type="inferred from homology"/>
<evidence type="ECO:0000256" key="4">
    <source>
        <dbReference type="ARBA" id="ARBA00009048"/>
    </source>
</evidence>
<evidence type="ECO:0000256" key="1">
    <source>
        <dbReference type="ARBA" id="ARBA00004123"/>
    </source>
</evidence>
<comment type="subcellular location">
    <subcellularLocation>
        <location evidence="2">Cell membrane</location>
    </subcellularLocation>
    <subcellularLocation>
        <location evidence="3">Cytoplasm</location>
    </subcellularLocation>
    <subcellularLocation>
        <location evidence="1">Nucleus</location>
    </subcellularLocation>
</comment>
<keyword evidence="15" id="KW-0804">Transcription</keyword>
<evidence type="ECO:0000256" key="8">
    <source>
        <dbReference type="ARBA" id="ARBA00022723"/>
    </source>
</evidence>
<keyword evidence="8" id="KW-0479">Metal-binding</keyword>
<evidence type="ECO:0000256" key="12">
    <source>
        <dbReference type="ARBA" id="ARBA00022990"/>
    </source>
</evidence>
<dbReference type="InterPro" id="IPR035892">
    <property type="entry name" value="C2_domain_sf"/>
</dbReference>
<evidence type="ECO:0000256" key="18">
    <source>
        <dbReference type="ARBA" id="ARBA00061896"/>
    </source>
</evidence>
<dbReference type="Proteomes" id="UP000664940">
    <property type="component" value="Unassembled WGS sequence"/>
</dbReference>
<keyword evidence="13" id="KW-0805">Transcription regulation</keyword>
<dbReference type="FunFam" id="2.60.40.150:FF:000097">
    <property type="entry name" value="copine-1 isoform X2"/>
    <property type="match status" value="1"/>
</dbReference>
<comment type="subunit">
    <text evidence="18">Homodimer; homodimerizes via its C2 domains. Interacts with p65/RELA (via N-terminus); this interaction induces proteolytic cleavage of p65/RELA subunit and inhibition of NF-kappa-B transcriptional activity. Interacts (via VWFA domain) with ACTB, CCDC22, MYCBP2, PPP5C, RDX and UBE2O.</text>
</comment>
<dbReference type="GO" id="GO:0005886">
    <property type="term" value="C:plasma membrane"/>
    <property type="evidence" value="ECO:0007669"/>
    <property type="project" value="UniProtKB-SubCell"/>
</dbReference>
<dbReference type="SUPFAM" id="SSF49562">
    <property type="entry name" value="C2 domain (Calcium/lipid-binding domain, CaLB)"/>
    <property type="match status" value="2"/>
</dbReference>
<dbReference type="InterPro" id="IPR000008">
    <property type="entry name" value="C2_dom"/>
</dbReference>
<keyword evidence="6" id="KW-0963">Cytoplasm</keyword>
<gene>
    <name evidence="22" type="ORF">HJG60_003240</name>
</gene>
<comment type="function">
    <text evidence="17">Calcium-dependent phospholipid-binding protein that plays a role in calcium-mediated intracellular processes. Involved in the TNF-alpha receptor signaling pathway in a calcium-dependent manner. Exhibits calcium-dependent phospholipid binding properties. Plays a role in neuronal progenitor cell differentiation; induces neurite outgrowth via a AKT-dependent signaling cascade and calcium-independent manner. May recruit target proteins to the cell membrane in a calcium-dependent manner. May function in membrane trafficking. Involved in TNF-alpha-induced NF-kappa-B transcriptional repression by inducing endoprotease processing of the transcription factor NF-kappa-B p65/RELA subunit. Also induces endoprotease processing of NF-kappa-B p50/NFKB1, p52/NFKB2, RELB and REL.</text>
</comment>
<dbReference type="PANTHER" id="PTHR10857">
    <property type="entry name" value="COPINE"/>
    <property type="match status" value="1"/>
</dbReference>
<evidence type="ECO:0000256" key="11">
    <source>
        <dbReference type="ARBA" id="ARBA00022837"/>
    </source>
</evidence>
<dbReference type="InterPro" id="IPR036465">
    <property type="entry name" value="vWFA_dom_sf"/>
</dbReference>
<dbReference type="GO" id="GO:1903265">
    <property type="term" value="P:positive regulation of tumor necrosis factor-mediated signaling pathway"/>
    <property type="evidence" value="ECO:0007669"/>
    <property type="project" value="TreeGrafter"/>
</dbReference>
<dbReference type="FunFam" id="2.60.40.150:FF:000079">
    <property type="entry name" value="copine-1 isoform X2"/>
    <property type="match status" value="1"/>
</dbReference>
<dbReference type="PROSITE" id="PS50004">
    <property type="entry name" value="C2"/>
    <property type="match status" value="2"/>
</dbReference>
<evidence type="ECO:0000256" key="13">
    <source>
        <dbReference type="ARBA" id="ARBA00023015"/>
    </source>
</evidence>
<keyword evidence="11" id="KW-0106">Calcium</keyword>
<dbReference type="InterPro" id="IPR010734">
    <property type="entry name" value="Copine_C"/>
</dbReference>
<feature type="domain" description="C2" evidence="21">
    <location>
        <begin position="1"/>
        <end position="114"/>
    </location>
</feature>
<dbReference type="GO" id="GO:0005544">
    <property type="term" value="F:calcium-dependent phospholipid binding"/>
    <property type="evidence" value="ECO:0007669"/>
    <property type="project" value="InterPro"/>
</dbReference>
<evidence type="ECO:0000256" key="3">
    <source>
        <dbReference type="ARBA" id="ARBA00004496"/>
    </source>
</evidence>
<dbReference type="PANTHER" id="PTHR10857:SF2">
    <property type="entry name" value="COPINE-1"/>
    <property type="match status" value="1"/>
</dbReference>
<dbReference type="Gene3D" id="2.60.40.150">
    <property type="entry name" value="C2 domain"/>
    <property type="match status" value="2"/>
</dbReference>
<evidence type="ECO:0000256" key="20">
    <source>
        <dbReference type="ARBA" id="ARBA00076360"/>
    </source>
</evidence>
<dbReference type="CDD" id="cd04047">
    <property type="entry name" value="C2B_Copine"/>
    <property type="match status" value="1"/>
</dbReference>
<evidence type="ECO:0000256" key="15">
    <source>
        <dbReference type="ARBA" id="ARBA00023163"/>
    </source>
</evidence>
<organism evidence="22 23">
    <name type="scientific">Phyllostomus discolor</name>
    <name type="common">pale spear-nosed bat</name>
    <dbReference type="NCBI Taxonomy" id="89673"/>
    <lineage>
        <taxon>Eukaryota</taxon>
        <taxon>Metazoa</taxon>
        <taxon>Chordata</taxon>
        <taxon>Craniata</taxon>
        <taxon>Vertebrata</taxon>
        <taxon>Euteleostomi</taxon>
        <taxon>Mammalia</taxon>
        <taxon>Eutheria</taxon>
        <taxon>Laurasiatheria</taxon>
        <taxon>Chiroptera</taxon>
        <taxon>Yangochiroptera</taxon>
        <taxon>Phyllostomidae</taxon>
        <taxon>Phyllostominae</taxon>
        <taxon>Phyllostomus</taxon>
    </lineage>
</organism>
<dbReference type="GO" id="GO:0030154">
    <property type="term" value="P:cell differentiation"/>
    <property type="evidence" value="ECO:0007669"/>
    <property type="project" value="UniProtKB-KW"/>
</dbReference>
<dbReference type="CDD" id="cd04048">
    <property type="entry name" value="C2A_Copine"/>
    <property type="match status" value="1"/>
</dbReference>
<evidence type="ECO:0000256" key="17">
    <source>
        <dbReference type="ARBA" id="ARBA00059413"/>
    </source>
</evidence>
<dbReference type="Pfam" id="PF00168">
    <property type="entry name" value="C2"/>
    <property type="match status" value="2"/>
</dbReference>
<keyword evidence="16" id="KW-0539">Nucleus</keyword>
<keyword evidence="12" id="KW-0007">Acetylation</keyword>
<dbReference type="GO" id="GO:0005737">
    <property type="term" value="C:cytoplasm"/>
    <property type="evidence" value="ECO:0007669"/>
    <property type="project" value="UniProtKB-SubCell"/>
</dbReference>
<evidence type="ECO:0000259" key="21">
    <source>
        <dbReference type="PROSITE" id="PS50004"/>
    </source>
</evidence>
<keyword evidence="7" id="KW-0678">Repressor</keyword>
<keyword evidence="5" id="KW-1003">Cell membrane</keyword>
<comment type="similarity">
    <text evidence="4">Belongs to the copine family.</text>
</comment>
<dbReference type="GO" id="GO:0071277">
    <property type="term" value="P:cellular response to calcium ion"/>
    <property type="evidence" value="ECO:0007669"/>
    <property type="project" value="TreeGrafter"/>
</dbReference>
<evidence type="ECO:0000256" key="5">
    <source>
        <dbReference type="ARBA" id="ARBA00022475"/>
    </source>
</evidence>
<dbReference type="InterPro" id="IPR045052">
    <property type="entry name" value="Copine"/>
</dbReference>
<dbReference type="SMART" id="SM00239">
    <property type="entry name" value="C2"/>
    <property type="match status" value="2"/>
</dbReference>
<accession>A0A834DNN8</accession>
<sequence length="479" mass="52467">MAHCVTLVQLSISCDHLIDKDIGSKSDPLCVLLQDVGGGNWAELGRTERVMNSSSPEFSKTLQLEYHFETVQKLRFGVYDIDNKTPALGDDDYLGGAECSLGQIVSSQMLTLPLMLKPGKPAGQGTITVSAQELKDSRVVTMEVEARNLDKKDFLGKSDPFLEFFRQGDGKWHLTYRSEVIKNNLNPTWKRFSVPLQHFCGGDPSTPIQVRCSDYDSDGSHDLIGTFHTSLGQLQAAPAEFECIHPEKQQKKKSYKNSGTIRVKICQVETEYSFLDYVMGGCQINFTVGVDFTGSNGDPSSQDSLHYLSPTGVNEYLSALWSVGNVVQDYDSDKLFPAFGFGAQVPPDWQQYFVLLLLTDGAVTDVEATREAVVRASHLPMSVIIVGVGGADFEAMEQLDADGGPLRTRSGEGAARDIVQFVPYRRFQNAPREALAQTVLAEVPGQLVSYFKAQGYAPLKPLPLPAKGPEQAPAQAPQA</sequence>
<evidence type="ECO:0000256" key="7">
    <source>
        <dbReference type="ARBA" id="ARBA00022491"/>
    </source>
</evidence>
<dbReference type="GO" id="GO:0005634">
    <property type="term" value="C:nucleus"/>
    <property type="evidence" value="ECO:0007669"/>
    <property type="project" value="UniProtKB-SubCell"/>
</dbReference>
<evidence type="ECO:0000256" key="9">
    <source>
        <dbReference type="ARBA" id="ARBA00022737"/>
    </source>
</evidence>
<evidence type="ECO:0000256" key="16">
    <source>
        <dbReference type="ARBA" id="ARBA00023242"/>
    </source>
</evidence>
<feature type="domain" description="C2" evidence="21">
    <location>
        <begin position="121"/>
        <end position="245"/>
    </location>
</feature>
<keyword evidence="9" id="KW-0677">Repeat</keyword>
<dbReference type="SUPFAM" id="SSF53300">
    <property type="entry name" value="vWA-like"/>
    <property type="match status" value="1"/>
</dbReference>
<evidence type="ECO:0000256" key="19">
    <source>
        <dbReference type="ARBA" id="ARBA00074826"/>
    </source>
</evidence>
<name>A0A834DNN8_9CHIR</name>
<dbReference type="GO" id="GO:0043122">
    <property type="term" value="P:regulation of canonical NF-kappaB signal transduction"/>
    <property type="evidence" value="ECO:0007669"/>
    <property type="project" value="TreeGrafter"/>
</dbReference>